<dbReference type="EMBL" id="PVLF01000019">
    <property type="protein sequence ID" value="PRH81653.1"/>
    <property type="molecule type" value="Genomic_DNA"/>
</dbReference>
<dbReference type="Pfam" id="PF03009">
    <property type="entry name" value="GDPD"/>
    <property type="match status" value="1"/>
</dbReference>
<evidence type="ECO:0000256" key="3">
    <source>
        <dbReference type="ARBA" id="ARBA00022729"/>
    </source>
</evidence>
<comment type="similarity">
    <text evidence="1">Belongs to the glycerophosphoryl diester phosphodiesterase family.</text>
</comment>
<protein>
    <recommendedName>
        <fullName evidence="2">glycerophosphodiester phosphodiesterase</fullName>
        <ecNumber evidence="2">3.1.4.46</ecNumber>
    </recommendedName>
</protein>
<dbReference type="PROSITE" id="PS51704">
    <property type="entry name" value="GP_PDE"/>
    <property type="match status" value="1"/>
</dbReference>
<dbReference type="OrthoDB" id="9795622at2"/>
<keyword evidence="3" id="KW-0732">Signal</keyword>
<keyword evidence="4" id="KW-0319">Glycerol metabolism</keyword>
<dbReference type="EC" id="3.1.4.46" evidence="2"/>
<feature type="domain" description="GP-PDE" evidence="7">
    <location>
        <begin position="9"/>
        <end position="323"/>
    </location>
</feature>
<keyword evidence="9" id="KW-1185">Reference proteome</keyword>
<gene>
    <name evidence="8" type="ORF">C6N40_11245</name>
</gene>
<comment type="caution">
    <text evidence="8">The sequence shown here is derived from an EMBL/GenBank/DDBJ whole genome shotgun (WGS) entry which is preliminary data.</text>
</comment>
<evidence type="ECO:0000313" key="9">
    <source>
        <dbReference type="Proteomes" id="UP000241736"/>
    </source>
</evidence>
<dbReference type="GO" id="GO:0006629">
    <property type="term" value="P:lipid metabolic process"/>
    <property type="evidence" value="ECO:0007669"/>
    <property type="project" value="InterPro"/>
</dbReference>
<comment type="catalytic activity">
    <reaction evidence="6">
        <text>a sn-glycero-3-phosphodiester + H2O = an alcohol + sn-glycerol 3-phosphate + H(+)</text>
        <dbReference type="Rhea" id="RHEA:12969"/>
        <dbReference type="ChEBI" id="CHEBI:15377"/>
        <dbReference type="ChEBI" id="CHEBI:15378"/>
        <dbReference type="ChEBI" id="CHEBI:30879"/>
        <dbReference type="ChEBI" id="CHEBI:57597"/>
        <dbReference type="ChEBI" id="CHEBI:83408"/>
        <dbReference type="EC" id="3.1.4.46"/>
    </reaction>
</comment>
<dbReference type="PANTHER" id="PTHR43620:SF7">
    <property type="entry name" value="GLYCEROPHOSPHODIESTER PHOSPHODIESTERASE GDPD5-RELATED"/>
    <property type="match status" value="1"/>
</dbReference>
<dbReference type="GO" id="GO:0006071">
    <property type="term" value="P:glycerol metabolic process"/>
    <property type="evidence" value="ECO:0007669"/>
    <property type="project" value="UniProtKB-KW"/>
</dbReference>
<evidence type="ECO:0000256" key="2">
    <source>
        <dbReference type="ARBA" id="ARBA00012247"/>
    </source>
</evidence>
<evidence type="ECO:0000256" key="6">
    <source>
        <dbReference type="ARBA" id="ARBA00047512"/>
    </source>
</evidence>
<evidence type="ECO:0000313" key="8">
    <source>
        <dbReference type="EMBL" id="PRH81653.1"/>
    </source>
</evidence>
<evidence type="ECO:0000259" key="7">
    <source>
        <dbReference type="PROSITE" id="PS51704"/>
    </source>
</evidence>
<dbReference type="InterPro" id="IPR017946">
    <property type="entry name" value="PLC-like_Pdiesterase_TIM-brl"/>
</dbReference>
<dbReference type="PANTHER" id="PTHR43620">
    <property type="entry name" value="GLYCEROPHOSPHORYL DIESTER PHOSPHODIESTERASE"/>
    <property type="match status" value="1"/>
</dbReference>
<evidence type="ECO:0000256" key="5">
    <source>
        <dbReference type="ARBA" id="ARBA00022801"/>
    </source>
</evidence>
<keyword evidence="5" id="KW-0378">Hydrolase</keyword>
<accession>A0A2P6M6L0</accession>
<dbReference type="AlphaFoldDB" id="A0A2P6M6L0"/>
<dbReference type="GO" id="GO:0042597">
    <property type="term" value="C:periplasmic space"/>
    <property type="evidence" value="ECO:0007669"/>
    <property type="project" value="TreeGrafter"/>
</dbReference>
<dbReference type="Proteomes" id="UP000241736">
    <property type="component" value="Unassembled WGS sequence"/>
</dbReference>
<evidence type="ECO:0000256" key="4">
    <source>
        <dbReference type="ARBA" id="ARBA00022798"/>
    </source>
</evidence>
<dbReference type="Gene3D" id="3.20.20.190">
    <property type="entry name" value="Phosphatidylinositol (PI) phosphodiesterase"/>
    <property type="match status" value="1"/>
</dbReference>
<name>A0A2P6M6L0_9GAMM</name>
<reference evidence="8 9" key="1">
    <citation type="submission" date="2018-03" db="EMBL/GenBank/DDBJ databases">
        <title>Arenimonas caeni sp. nov., isolated from activated sludge.</title>
        <authorList>
            <person name="Liu H."/>
        </authorList>
    </citation>
    <scope>NUCLEOTIDE SEQUENCE [LARGE SCALE GENOMIC DNA]</scope>
    <source>
        <strain evidence="9">z29</strain>
    </source>
</reference>
<dbReference type="SUPFAM" id="SSF51695">
    <property type="entry name" value="PLC-like phosphodiesterases"/>
    <property type="match status" value="1"/>
</dbReference>
<dbReference type="GO" id="GO:0008889">
    <property type="term" value="F:glycerophosphodiester phosphodiesterase activity"/>
    <property type="evidence" value="ECO:0007669"/>
    <property type="project" value="UniProtKB-EC"/>
</dbReference>
<sequence>MASPDHPPARVIAHRGASAWLPEHTLEAFARAIADGADAIEPDLVMSGDGALVVRHENELSDTTDVATRPAFAARRYRRQVDGEWREGWFSEDFTLAELRTLRARERLPGLRPTANDGRFALPTFEDVLALAAAESARLGRDIAVVPELKHPSHFAALGLDMVPALLRVLSTDAYARRAPMLVQCFEPETLRRLRAALPRDGRVRLLQLVGASPVFASLLSPEALRGVAGYADALGLPAAMLPLAPGVEGQRSALVDAARSAGLAVYLYTFRPENYFLPEALRSGDGPAARHPAGSVREIRTYLPTGIAGFFTDDPAIGREAVDGMA</sequence>
<organism evidence="8 9">
    <name type="scientific">Arenimonas caeni</name>
    <dbReference type="NCBI Taxonomy" id="2058085"/>
    <lineage>
        <taxon>Bacteria</taxon>
        <taxon>Pseudomonadati</taxon>
        <taxon>Pseudomonadota</taxon>
        <taxon>Gammaproteobacteria</taxon>
        <taxon>Lysobacterales</taxon>
        <taxon>Lysobacteraceae</taxon>
        <taxon>Arenimonas</taxon>
    </lineage>
</organism>
<evidence type="ECO:0000256" key="1">
    <source>
        <dbReference type="ARBA" id="ARBA00007277"/>
    </source>
</evidence>
<dbReference type="InterPro" id="IPR030395">
    <property type="entry name" value="GP_PDE_dom"/>
</dbReference>
<dbReference type="RefSeq" id="WP_106991126.1">
    <property type="nucleotide sequence ID" value="NZ_KZ679096.1"/>
</dbReference>
<proteinExistence type="inferred from homology"/>